<organism evidence="1 2">
    <name type="scientific">Arenibacter algicola</name>
    <dbReference type="NCBI Taxonomy" id="616991"/>
    <lineage>
        <taxon>Bacteria</taxon>
        <taxon>Pseudomonadati</taxon>
        <taxon>Bacteroidota</taxon>
        <taxon>Flavobacteriia</taxon>
        <taxon>Flavobacteriales</taxon>
        <taxon>Flavobacteriaceae</taxon>
        <taxon>Arenibacter</taxon>
    </lineage>
</organism>
<name>A0A221V1P0_9FLAO</name>
<proteinExistence type="predicted"/>
<dbReference type="InterPro" id="IPR019861">
    <property type="entry name" value="PorP/SprF_Bacteroidetes"/>
</dbReference>
<sequence length="295" mass="32210">MRILHKIILVAFFLVGGTLFAQQEGVITNYFYHMNSYNPAYVGVDGETMVVASFRQQWTGVMDAPSAEAVSFGTTLGKNLGLGISVYNSNTFVESQTFTGIDFSYRLQLSQGTDLYLGLKAGGNAYSVNTSGLETYNVNTDPSISSISRFNPNVGVGALLKNGKWYASLAVPRLLSTERADNRDGVATTVMAKPHVYATSGYEFLLNPGANLMLRPSAMGRYVSGAPVSVDFNTMLSFDNNFEFGGSYRTDGAFAGLINFSIKKRLLIGYAYEISTRSELASAKNTNEFLLRFLF</sequence>
<gene>
    <name evidence="1" type="ORF">AREALGSMS7_04027</name>
</gene>
<reference evidence="1 2" key="1">
    <citation type="submission" date="2017-07" db="EMBL/GenBank/DDBJ databases">
        <title>Genome Sequence of Arenibacter algicola Strain SMS7 Isolated from a culture of the Diatom Skeletonema marinoi.</title>
        <authorList>
            <person name="Topel M."/>
            <person name="Pinder M.I.M."/>
            <person name="Johansson O.N."/>
            <person name="Kourtchenko O."/>
            <person name="Godhe A."/>
            <person name="Clarke A.K."/>
        </authorList>
    </citation>
    <scope>NUCLEOTIDE SEQUENCE [LARGE SCALE GENOMIC DNA]</scope>
    <source>
        <strain evidence="1 2">SMS7</strain>
    </source>
</reference>
<dbReference type="AlphaFoldDB" id="A0A221V1P0"/>
<accession>A0A221V1P0</accession>
<dbReference type="NCBIfam" id="TIGR03519">
    <property type="entry name" value="T9SS_PorP_fam"/>
    <property type="match status" value="1"/>
</dbReference>
<evidence type="ECO:0000313" key="2">
    <source>
        <dbReference type="Proteomes" id="UP000204551"/>
    </source>
</evidence>
<dbReference type="Pfam" id="PF11751">
    <property type="entry name" value="PorP_SprF"/>
    <property type="match status" value="1"/>
</dbReference>
<evidence type="ECO:0000313" key="1">
    <source>
        <dbReference type="EMBL" id="ASO07433.1"/>
    </source>
</evidence>
<dbReference type="Proteomes" id="UP000204551">
    <property type="component" value="Chromosome"/>
</dbReference>
<dbReference type="KEGG" id="aalg:AREALGSMS7_04027"/>
<dbReference type="EMBL" id="CP022515">
    <property type="protein sequence ID" value="ASO07433.1"/>
    <property type="molecule type" value="Genomic_DNA"/>
</dbReference>
<dbReference type="RefSeq" id="WP_093979701.1">
    <property type="nucleotide sequence ID" value="NZ_CP022515.1"/>
</dbReference>
<protein>
    <submittedName>
        <fullName evidence="1">Type IX secretion system membrane protein PorP/SprF</fullName>
    </submittedName>
</protein>